<dbReference type="STRING" id="13333.U5DCK7"/>
<feature type="transmembrane region" description="Helical" evidence="2">
    <location>
        <begin position="136"/>
        <end position="159"/>
    </location>
</feature>
<evidence type="ECO:0000256" key="2">
    <source>
        <dbReference type="SAM" id="Phobius"/>
    </source>
</evidence>
<reference evidence="4" key="1">
    <citation type="journal article" date="2013" name="Science">
        <title>The Amborella genome and the evolution of flowering plants.</title>
        <authorList>
            <consortium name="Amborella Genome Project"/>
        </authorList>
    </citation>
    <scope>NUCLEOTIDE SEQUENCE [LARGE SCALE GENOMIC DNA]</scope>
</reference>
<dbReference type="Gene3D" id="3.60.130.10">
    <property type="entry name" value="Clavaminate synthase-like"/>
    <property type="match status" value="1"/>
</dbReference>
<dbReference type="Proteomes" id="UP000017836">
    <property type="component" value="Unassembled WGS sequence"/>
</dbReference>
<dbReference type="AlphaFoldDB" id="U5DCK7"/>
<keyword evidence="2" id="KW-0472">Membrane</keyword>
<dbReference type="SUPFAM" id="SSF51197">
    <property type="entry name" value="Clavaminate synthase-like"/>
    <property type="match status" value="1"/>
</dbReference>
<dbReference type="PANTHER" id="PTHR10696">
    <property type="entry name" value="GAMMA-BUTYROBETAINE HYDROXYLASE-RELATED"/>
    <property type="match status" value="1"/>
</dbReference>
<dbReference type="GO" id="GO:0016491">
    <property type="term" value="F:oxidoreductase activity"/>
    <property type="evidence" value="ECO:0007669"/>
    <property type="project" value="UniProtKB-KW"/>
</dbReference>
<organism evidence="3 4">
    <name type="scientific">Amborella trichopoda</name>
    <dbReference type="NCBI Taxonomy" id="13333"/>
    <lineage>
        <taxon>Eukaryota</taxon>
        <taxon>Viridiplantae</taxon>
        <taxon>Streptophyta</taxon>
        <taxon>Embryophyta</taxon>
        <taxon>Tracheophyta</taxon>
        <taxon>Spermatophyta</taxon>
        <taxon>Magnoliopsida</taxon>
        <taxon>Amborellales</taxon>
        <taxon>Amborellaceae</taxon>
        <taxon>Amborella</taxon>
    </lineage>
</organism>
<dbReference type="PANTHER" id="PTHR10696:SF21">
    <property type="entry name" value="TAUD_TFDA-LIKE DOMAIN-CONTAINING PROTEIN"/>
    <property type="match status" value="1"/>
</dbReference>
<dbReference type="EMBL" id="KI392062">
    <property type="protein sequence ID" value="ERN19965.1"/>
    <property type="molecule type" value="Genomic_DNA"/>
</dbReference>
<evidence type="ECO:0000256" key="1">
    <source>
        <dbReference type="ARBA" id="ARBA00023002"/>
    </source>
</evidence>
<dbReference type="Gramene" id="ERN19965">
    <property type="protein sequence ID" value="ERN19965"/>
    <property type="gene ID" value="AMTR_s00071p00129830"/>
</dbReference>
<keyword evidence="1" id="KW-0560">Oxidoreductase</keyword>
<proteinExistence type="predicted"/>
<keyword evidence="2" id="KW-0812">Transmembrane</keyword>
<dbReference type="HOGENOM" id="CLU_128422_0_0_1"/>
<evidence type="ECO:0000313" key="3">
    <source>
        <dbReference type="EMBL" id="ERN19965.1"/>
    </source>
</evidence>
<protein>
    <submittedName>
        <fullName evidence="3">Uncharacterized protein</fullName>
    </submittedName>
</protein>
<gene>
    <name evidence="3" type="ORF">AMTR_s00071p00129830</name>
</gene>
<keyword evidence="4" id="KW-1185">Reference proteome</keyword>
<sequence length="162" mass="18448">MEFVEGKLKEEKWFGGMVFPRTLLPSHGCEDGATTFSPSFHKHEGGETSLAEAVRANRVWLYEQLSRHCAILFRGFDVRCAEDFRSVVEAFGWEEMDYGNGDAPRTKVIDRVYTSNEAPPELLIDFHHESSNVRALSLSLCVVYVMIFLFLKVSLLVLCPRL</sequence>
<name>U5DCK7_AMBTC</name>
<keyword evidence="2" id="KW-1133">Transmembrane helix</keyword>
<dbReference type="InterPro" id="IPR050411">
    <property type="entry name" value="AlphaKG_dependent_hydroxylases"/>
</dbReference>
<evidence type="ECO:0000313" key="4">
    <source>
        <dbReference type="Proteomes" id="UP000017836"/>
    </source>
</evidence>
<dbReference type="InterPro" id="IPR042098">
    <property type="entry name" value="TauD-like_sf"/>
</dbReference>
<accession>U5DCK7</accession>